<feature type="transmembrane region" description="Helical" evidence="2">
    <location>
        <begin position="61"/>
        <end position="83"/>
    </location>
</feature>
<evidence type="ECO:0000313" key="3">
    <source>
        <dbReference type="EMBL" id="CAD7198802.1"/>
    </source>
</evidence>
<protein>
    <submittedName>
        <fullName evidence="3">Uncharacterized protein</fullName>
    </submittedName>
</protein>
<gene>
    <name evidence="3" type="ORF">TDIB3V08_LOCUS5078</name>
</gene>
<evidence type="ECO:0000256" key="2">
    <source>
        <dbReference type="SAM" id="Phobius"/>
    </source>
</evidence>
<name>A0A7R8Z746_TIMDO</name>
<feature type="transmembrane region" description="Helical" evidence="2">
    <location>
        <begin position="95"/>
        <end position="116"/>
    </location>
</feature>
<reference evidence="3" key="1">
    <citation type="submission" date="2020-11" db="EMBL/GenBank/DDBJ databases">
        <authorList>
            <person name="Tran Van P."/>
        </authorList>
    </citation>
    <scope>NUCLEOTIDE SEQUENCE</scope>
</reference>
<evidence type="ECO:0000256" key="1">
    <source>
        <dbReference type="SAM" id="MobiDB-lite"/>
    </source>
</evidence>
<feature type="region of interest" description="Disordered" evidence="1">
    <location>
        <begin position="1"/>
        <end position="20"/>
    </location>
</feature>
<dbReference type="AlphaFoldDB" id="A0A7R8Z746"/>
<organism evidence="3">
    <name type="scientific">Timema douglasi</name>
    <name type="common">Walking stick</name>
    <dbReference type="NCBI Taxonomy" id="61478"/>
    <lineage>
        <taxon>Eukaryota</taxon>
        <taxon>Metazoa</taxon>
        <taxon>Ecdysozoa</taxon>
        <taxon>Arthropoda</taxon>
        <taxon>Hexapoda</taxon>
        <taxon>Insecta</taxon>
        <taxon>Pterygota</taxon>
        <taxon>Neoptera</taxon>
        <taxon>Polyneoptera</taxon>
        <taxon>Phasmatodea</taxon>
        <taxon>Timematodea</taxon>
        <taxon>Timematoidea</taxon>
        <taxon>Timematidae</taxon>
        <taxon>Timema</taxon>
    </lineage>
</organism>
<sequence length="232" mass="25254">MSDRESGDDQPQGQTLGNYSSPMASLVLTSDSQHLGKYHGQSGAMEAGGGSDFDSGKLTDFSSACFVFTCMLCFYLTTCLGATTEQTDNLTGSSAQLPADFVVNFFITVVILFKVIHYECGGMILDENSLESDGGSMLSKRMVKTEKVAGDIKMSGRTNDDEVLAKFLLKGCVEKLWGKDLGCAMWFLAKWFQCLAVTTCRSSDSKWLQFLSPPAGLLVGGFRARCHHLQVR</sequence>
<keyword evidence="2" id="KW-0472">Membrane</keyword>
<proteinExistence type="predicted"/>
<keyword evidence="2" id="KW-0812">Transmembrane</keyword>
<keyword evidence="2" id="KW-1133">Transmembrane helix</keyword>
<accession>A0A7R8Z746</accession>
<feature type="compositionally biased region" description="Polar residues" evidence="1">
    <location>
        <begin position="9"/>
        <end position="20"/>
    </location>
</feature>
<dbReference type="EMBL" id="OA566376">
    <property type="protein sequence ID" value="CAD7198802.1"/>
    <property type="molecule type" value="Genomic_DNA"/>
</dbReference>